<evidence type="ECO:0000256" key="1">
    <source>
        <dbReference type="ARBA" id="ARBA00004120"/>
    </source>
</evidence>
<dbReference type="AlphaFoldDB" id="A0AAW0SX23"/>
<name>A0AAW0SX23_SCYPA</name>
<evidence type="ECO:0000256" key="6">
    <source>
        <dbReference type="ARBA" id="ARBA00022490"/>
    </source>
</evidence>
<evidence type="ECO:0000256" key="8">
    <source>
        <dbReference type="ARBA" id="ARBA00023128"/>
    </source>
</evidence>
<proteinExistence type="inferred from homology"/>
<dbReference type="PANTHER" id="PTHR15487:SF4">
    <property type="entry name" value="ADP-RIBOSYLATION FACTOR-LIKE PROTEIN 2-BINDING PROTEIN"/>
    <property type="match status" value="1"/>
</dbReference>
<keyword evidence="15" id="KW-1185">Reference proteome</keyword>
<keyword evidence="11 12" id="KW-0966">Cell projection</keyword>
<comment type="subcellular location">
    <subcellularLocation>
        <location evidence="1 12">Cytoplasm</location>
        <location evidence="1 12">Cytoskeleton</location>
        <location evidence="1 12">Cilium basal body</location>
    </subcellularLocation>
    <subcellularLocation>
        <location evidence="3 12">Cytoplasm</location>
        <location evidence="3 12">Cytoskeleton</location>
        <location evidence="3 12">Microtubule organizing center</location>
        <location evidence="3 12">Centrosome</location>
    </subcellularLocation>
    <subcellularLocation>
        <location evidence="12">Cytoplasm</location>
    </subcellularLocation>
    <subcellularLocation>
        <location evidence="2 12">Nucleus</location>
    </subcellularLocation>
    <subcellularLocation>
        <location evidence="12">Mitochondrion intermembrane space</location>
    </subcellularLocation>
</comment>
<keyword evidence="10 12" id="KW-0539">Nucleus</keyword>
<evidence type="ECO:0000313" key="15">
    <source>
        <dbReference type="Proteomes" id="UP001487740"/>
    </source>
</evidence>
<dbReference type="Pfam" id="PF11527">
    <property type="entry name" value="ARL2_Bind_BART"/>
    <property type="match status" value="1"/>
</dbReference>
<dbReference type="GO" id="GO:0005813">
    <property type="term" value="C:centrosome"/>
    <property type="evidence" value="ECO:0007669"/>
    <property type="project" value="UniProtKB-SubCell"/>
</dbReference>
<evidence type="ECO:0000256" key="4">
    <source>
        <dbReference type="ARBA" id="ARBA00009880"/>
    </source>
</evidence>
<dbReference type="EMBL" id="JARAKH010000043">
    <property type="protein sequence ID" value="KAK8379296.1"/>
    <property type="molecule type" value="Genomic_DNA"/>
</dbReference>
<organism evidence="14 15">
    <name type="scientific">Scylla paramamosain</name>
    <name type="common">Mud crab</name>
    <dbReference type="NCBI Taxonomy" id="85552"/>
    <lineage>
        <taxon>Eukaryota</taxon>
        <taxon>Metazoa</taxon>
        <taxon>Ecdysozoa</taxon>
        <taxon>Arthropoda</taxon>
        <taxon>Crustacea</taxon>
        <taxon>Multicrustacea</taxon>
        <taxon>Malacostraca</taxon>
        <taxon>Eumalacostraca</taxon>
        <taxon>Eucarida</taxon>
        <taxon>Decapoda</taxon>
        <taxon>Pleocyemata</taxon>
        <taxon>Brachyura</taxon>
        <taxon>Eubrachyura</taxon>
        <taxon>Portunoidea</taxon>
        <taxon>Portunidae</taxon>
        <taxon>Portuninae</taxon>
        <taxon>Scylla</taxon>
    </lineage>
</organism>
<dbReference type="PANTHER" id="PTHR15487">
    <property type="entry name" value="ADP-RIBOSYLATION FACTOR-LIKE PROTEIN 2-BINDING PROTEIN"/>
    <property type="match status" value="1"/>
</dbReference>
<accession>A0AAW0SX23</accession>
<feature type="domain" description="BART" evidence="13">
    <location>
        <begin position="23"/>
        <end position="137"/>
    </location>
</feature>
<evidence type="ECO:0000256" key="10">
    <source>
        <dbReference type="ARBA" id="ARBA00023242"/>
    </source>
</evidence>
<evidence type="ECO:0000256" key="12">
    <source>
        <dbReference type="RuleBase" id="RU367099"/>
    </source>
</evidence>
<keyword evidence="8 12" id="KW-0496">Mitochondrion</keyword>
<dbReference type="GO" id="GO:0005929">
    <property type="term" value="C:cilium"/>
    <property type="evidence" value="ECO:0007669"/>
    <property type="project" value="UniProtKB-UniRule"/>
</dbReference>
<comment type="caution">
    <text evidence="14">The sequence shown here is derived from an EMBL/GenBank/DDBJ whole genome shotgun (WGS) entry which is preliminary data.</text>
</comment>
<dbReference type="GO" id="GO:0005634">
    <property type="term" value="C:nucleus"/>
    <property type="evidence" value="ECO:0007669"/>
    <property type="project" value="UniProtKB-SubCell"/>
</dbReference>
<protein>
    <recommendedName>
        <fullName evidence="5 12">ADP-ribosylation factor-like protein 2-binding protein</fullName>
        <shortName evidence="12">ARF-like 2-binding protein</shortName>
    </recommendedName>
</protein>
<evidence type="ECO:0000259" key="13">
    <source>
        <dbReference type="Pfam" id="PF11527"/>
    </source>
</evidence>
<gene>
    <name evidence="14" type="ORF">O3P69_019282</name>
</gene>
<reference evidence="14 15" key="1">
    <citation type="submission" date="2023-03" db="EMBL/GenBank/DDBJ databases">
        <title>High-quality genome of Scylla paramamosain provides insights in environmental adaptation.</title>
        <authorList>
            <person name="Zhang L."/>
        </authorList>
    </citation>
    <scope>NUCLEOTIDE SEQUENCE [LARGE SCALE GENOMIC DNA]</scope>
    <source>
        <strain evidence="14">LZ_2023a</strain>
        <tissue evidence="14">Muscle</tissue>
    </source>
</reference>
<evidence type="ECO:0000313" key="14">
    <source>
        <dbReference type="EMBL" id="KAK8379296.1"/>
    </source>
</evidence>
<evidence type="ECO:0000256" key="3">
    <source>
        <dbReference type="ARBA" id="ARBA00004300"/>
    </source>
</evidence>
<sequence>MDEGEEEGEVLAADTSQLSLHLDTLIGHIEDIILGDEFFKLREGFLHDHCQLFEDQEENKLEYMEVYQEYLQVIEGHLESELERRAPELQISTLLQTLSSSSSSSSGCEGEVFELLLTLSDFSAFKRDMLEMKKSEENDTTQLTDLLQVTSLK</sequence>
<keyword evidence="6 12" id="KW-0963">Cytoplasm</keyword>
<dbReference type="InterPro" id="IPR042541">
    <property type="entry name" value="BART_sf"/>
</dbReference>
<dbReference type="GO" id="GO:0051457">
    <property type="term" value="P:maintenance of protein location in nucleus"/>
    <property type="evidence" value="ECO:0007669"/>
    <property type="project" value="TreeGrafter"/>
</dbReference>
<dbReference type="GO" id="GO:0005758">
    <property type="term" value="C:mitochondrial intermembrane space"/>
    <property type="evidence" value="ECO:0007669"/>
    <property type="project" value="UniProtKB-SubCell"/>
</dbReference>
<evidence type="ECO:0000256" key="7">
    <source>
        <dbReference type="ARBA" id="ARBA00023069"/>
    </source>
</evidence>
<comment type="similarity">
    <text evidence="4 12">Belongs to the ARL2BP family.</text>
</comment>
<evidence type="ECO:0000256" key="11">
    <source>
        <dbReference type="ARBA" id="ARBA00023273"/>
    </source>
</evidence>
<comment type="function">
    <text evidence="12">Plays a role as an effector of the ADP-ribosylation factor-like protein 2, ARL2.</text>
</comment>
<evidence type="ECO:0000256" key="2">
    <source>
        <dbReference type="ARBA" id="ARBA00004123"/>
    </source>
</evidence>
<dbReference type="InterPro" id="IPR038849">
    <property type="entry name" value="ARL2BP"/>
</dbReference>
<keyword evidence="7 12" id="KW-0969">Cilium</keyword>
<evidence type="ECO:0000256" key="9">
    <source>
        <dbReference type="ARBA" id="ARBA00023212"/>
    </source>
</evidence>
<keyword evidence="9 12" id="KW-0206">Cytoskeleton</keyword>
<evidence type="ECO:0000256" key="5">
    <source>
        <dbReference type="ARBA" id="ARBA00014849"/>
    </source>
</evidence>
<dbReference type="Proteomes" id="UP001487740">
    <property type="component" value="Unassembled WGS sequence"/>
</dbReference>
<dbReference type="Gene3D" id="1.20.1520.10">
    <property type="entry name" value="ADP-ribosylation factor-like 2-binding protein, domain"/>
    <property type="match status" value="1"/>
</dbReference>
<dbReference type="InterPro" id="IPR023379">
    <property type="entry name" value="BART_dom"/>
</dbReference>